<dbReference type="Proteomes" id="UP000799291">
    <property type="component" value="Unassembled WGS sequence"/>
</dbReference>
<sequence length="133" mass="14324">MPINWADQEVKDRLLAAIIASFDGPINCREIARLYGGEATYNAIENFLRKPKKKATELKAEAAGRDGPAPSPARPRAPKTPTKSSPAKSDGVKNGRVTKTKKNSSPIKKEDFAEDEVTFPTSSPVGDGAEDEV</sequence>
<organism evidence="2 3">
    <name type="scientific">Lentithecium fluviatile CBS 122367</name>
    <dbReference type="NCBI Taxonomy" id="1168545"/>
    <lineage>
        <taxon>Eukaryota</taxon>
        <taxon>Fungi</taxon>
        <taxon>Dikarya</taxon>
        <taxon>Ascomycota</taxon>
        <taxon>Pezizomycotina</taxon>
        <taxon>Dothideomycetes</taxon>
        <taxon>Pleosporomycetidae</taxon>
        <taxon>Pleosporales</taxon>
        <taxon>Massarineae</taxon>
        <taxon>Lentitheciaceae</taxon>
        <taxon>Lentithecium</taxon>
    </lineage>
</organism>
<evidence type="ECO:0000313" key="3">
    <source>
        <dbReference type="Proteomes" id="UP000799291"/>
    </source>
</evidence>
<keyword evidence="3" id="KW-1185">Reference proteome</keyword>
<dbReference type="EMBL" id="MU005598">
    <property type="protein sequence ID" value="KAF2680136.1"/>
    <property type="molecule type" value="Genomic_DNA"/>
</dbReference>
<gene>
    <name evidence="2" type="ORF">K458DRAFT_407462</name>
</gene>
<evidence type="ECO:0000256" key="1">
    <source>
        <dbReference type="SAM" id="MobiDB-lite"/>
    </source>
</evidence>
<feature type="region of interest" description="Disordered" evidence="1">
    <location>
        <begin position="54"/>
        <end position="133"/>
    </location>
</feature>
<evidence type="ECO:0000313" key="2">
    <source>
        <dbReference type="EMBL" id="KAF2680136.1"/>
    </source>
</evidence>
<dbReference type="OrthoDB" id="4828117at2759"/>
<reference evidence="2" key="1">
    <citation type="journal article" date="2020" name="Stud. Mycol.">
        <title>101 Dothideomycetes genomes: a test case for predicting lifestyles and emergence of pathogens.</title>
        <authorList>
            <person name="Haridas S."/>
            <person name="Albert R."/>
            <person name="Binder M."/>
            <person name="Bloem J."/>
            <person name="Labutti K."/>
            <person name="Salamov A."/>
            <person name="Andreopoulos B."/>
            <person name="Baker S."/>
            <person name="Barry K."/>
            <person name="Bills G."/>
            <person name="Bluhm B."/>
            <person name="Cannon C."/>
            <person name="Castanera R."/>
            <person name="Culley D."/>
            <person name="Daum C."/>
            <person name="Ezra D."/>
            <person name="Gonzalez J."/>
            <person name="Henrissat B."/>
            <person name="Kuo A."/>
            <person name="Liang C."/>
            <person name="Lipzen A."/>
            <person name="Lutzoni F."/>
            <person name="Magnuson J."/>
            <person name="Mondo S."/>
            <person name="Nolan M."/>
            <person name="Ohm R."/>
            <person name="Pangilinan J."/>
            <person name="Park H.-J."/>
            <person name="Ramirez L."/>
            <person name="Alfaro M."/>
            <person name="Sun H."/>
            <person name="Tritt A."/>
            <person name="Yoshinaga Y."/>
            <person name="Zwiers L.-H."/>
            <person name="Turgeon B."/>
            <person name="Goodwin S."/>
            <person name="Spatafora J."/>
            <person name="Crous P."/>
            <person name="Grigoriev I."/>
        </authorList>
    </citation>
    <scope>NUCLEOTIDE SEQUENCE</scope>
    <source>
        <strain evidence="2">CBS 122367</strain>
    </source>
</reference>
<protein>
    <submittedName>
        <fullName evidence="2">Uncharacterized protein</fullName>
    </submittedName>
</protein>
<feature type="compositionally biased region" description="Basic and acidic residues" evidence="1">
    <location>
        <begin position="54"/>
        <end position="64"/>
    </location>
</feature>
<dbReference type="AlphaFoldDB" id="A0A6G1IPG5"/>
<accession>A0A6G1IPG5</accession>
<proteinExistence type="predicted"/>
<name>A0A6G1IPG5_9PLEO</name>